<feature type="region of interest" description="Disordered" evidence="7">
    <location>
        <begin position="271"/>
        <end position="294"/>
    </location>
</feature>
<dbReference type="RefSeq" id="WP_091790921.1">
    <property type="nucleotide sequence ID" value="NZ_FNAF01000001.1"/>
</dbReference>
<protein>
    <submittedName>
        <fullName evidence="10">Nitrate reductase gamma subunit</fullName>
    </submittedName>
</protein>
<accession>A0A1G6S5Y6</accession>
<gene>
    <name evidence="10" type="ORF">SAMN04489866_101241</name>
</gene>
<keyword evidence="4 8" id="KW-1133">Transmembrane helix</keyword>
<dbReference type="AlphaFoldDB" id="A0A1G6S5Y6"/>
<proteinExistence type="predicted"/>
<feature type="transmembrane region" description="Helical" evidence="8">
    <location>
        <begin position="128"/>
        <end position="153"/>
    </location>
</feature>
<dbReference type="GO" id="GO:0005886">
    <property type="term" value="C:plasma membrane"/>
    <property type="evidence" value="ECO:0007669"/>
    <property type="project" value="UniProtKB-SubCell"/>
</dbReference>
<keyword evidence="2" id="KW-1003">Cell membrane</keyword>
<dbReference type="InterPro" id="IPR023234">
    <property type="entry name" value="NarG-like_domain"/>
</dbReference>
<dbReference type="InterPro" id="IPR036197">
    <property type="entry name" value="NarG-like_sf"/>
</dbReference>
<evidence type="ECO:0000256" key="1">
    <source>
        <dbReference type="ARBA" id="ARBA00004651"/>
    </source>
</evidence>
<keyword evidence="5" id="KW-0560">Oxidoreductase</keyword>
<comment type="subcellular location">
    <subcellularLocation>
        <location evidence="1">Cell membrane</location>
        <topology evidence="1">Multi-pass membrane protein</topology>
    </subcellularLocation>
</comment>
<dbReference type="SUPFAM" id="SSF103501">
    <property type="entry name" value="Respiratory nitrate reductase 1 gamma chain"/>
    <property type="match status" value="1"/>
</dbReference>
<evidence type="ECO:0000313" key="11">
    <source>
        <dbReference type="Proteomes" id="UP000198995"/>
    </source>
</evidence>
<evidence type="ECO:0000256" key="2">
    <source>
        <dbReference type="ARBA" id="ARBA00022475"/>
    </source>
</evidence>
<keyword evidence="3 8" id="KW-0812">Transmembrane</keyword>
<evidence type="ECO:0000256" key="3">
    <source>
        <dbReference type="ARBA" id="ARBA00022692"/>
    </source>
</evidence>
<evidence type="ECO:0000256" key="6">
    <source>
        <dbReference type="ARBA" id="ARBA00023136"/>
    </source>
</evidence>
<evidence type="ECO:0000313" key="10">
    <source>
        <dbReference type="EMBL" id="SDD12288.1"/>
    </source>
</evidence>
<feature type="transmembrane region" description="Helical" evidence="8">
    <location>
        <begin position="213"/>
        <end position="233"/>
    </location>
</feature>
<name>A0A1G6S5Y6_PEPNI</name>
<keyword evidence="6 8" id="KW-0472">Membrane</keyword>
<evidence type="ECO:0000256" key="8">
    <source>
        <dbReference type="SAM" id="Phobius"/>
    </source>
</evidence>
<evidence type="ECO:0000256" key="4">
    <source>
        <dbReference type="ARBA" id="ARBA00022989"/>
    </source>
</evidence>
<evidence type="ECO:0000256" key="7">
    <source>
        <dbReference type="SAM" id="MobiDB-lite"/>
    </source>
</evidence>
<dbReference type="Gene3D" id="1.20.950.20">
    <property type="entry name" value="Transmembrane di-heme cytochromes, Chain C"/>
    <property type="match status" value="1"/>
</dbReference>
<dbReference type="Proteomes" id="UP000198995">
    <property type="component" value="Unassembled WGS sequence"/>
</dbReference>
<reference evidence="10 11" key="1">
    <citation type="submission" date="2016-10" db="EMBL/GenBank/DDBJ databases">
        <authorList>
            <person name="de Groot N.N."/>
        </authorList>
    </citation>
    <scope>NUCLEOTIDE SEQUENCE [LARGE SCALE GENOMIC DNA]</scope>
    <source>
        <strain evidence="10 11">DSM 20475</strain>
    </source>
</reference>
<dbReference type="GO" id="GO:0016491">
    <property type="term" value="F:oxidoreductase activity"/>
    <property type="evidence" value="ECO:0007669"/>
    <property type="project" value="UniProtKB-KW"/>
</dbReference>
<dbReference type="Pfam" id="PF02665">
    <property type="entry name" value="Nitrate_red_gam"/>
    <property type="match status" value="1"/>
</dbReference>
<dbReference type="OrthoDB" id="128617at2"/>
<evidence type="ECO:0000256" key="5">
    <source>
        <dbReference type="ARBA" id="ARBA00023002"/>
    </source>
</evidence>
<sequence length="294" mass="33453">MFLTLLCWFAIIFFIAASVKKFRFYAKKPMHGRQDLYPIPGEDPDRAKYGGSYYEEQRWYEKPRAKNHRGEILDMMAEMLFIKKLFKKQPKLWWVSYSLHLGIYCIIAAIVIASAAVLLPFTGVLAMLLGLALTVAGVAGAVLISVGTIGLLFKRITDHEFRNYTTPQEFFNLAFLGAGGLTGLASFVSNGCRFNYVKQIFSDMFHFRPIKGLNKITVVHVLIFCGLLIYIPLTKMSHYAGKYFAFHSVLWDNRPNTPGSKVEKRIIDEASIKPSPDMQWSAPHYHPAPKNEEK</sequence>
<keyword evidence="11" id="KW-1185">Reference proteome</keyword>
<evidence type="ECO:0000259" key="9">
    <source>
        <dbReference type="Pfam" id="PF02665"/>
    </source>
</evidence>
<dbReference type="EMBL" id="FNAF01000001">
    <property type="protein sequence ID" value="SDD12288.1"/>
    <property type="molecule type" value="Genomic_DNA"/>
</dbReference>
<organism evidence="10 11">
    <name type="scientific">Peptococcus niger</name>
    <dbReference type="NCBI Taxonomy" id="2741"/>
    <lineage>
        <taxon>Bacteria</taxon>
        <taxon>Bacillati</taxon>
        <taxon>Bacillota</taxon>
        <taxon>Clostridia</taxon>
        <taxon>Eubacteriales</taxon>
        <taxon>Peptococcaceae</taxon>
        <taxon>Peptococcus</taxon>
    </lineage>
</organism>
<dbReference type="STRING" id="2741.SAMN04489866_101241"/>
<feature type="domain" description="NarG-like" evidence="9">
    <location>
        <begin position="88"/>
        <end position="239"/>
    </location>
</feature>
<feature type="transmembrane region" description="Helical" evidence="8">
    <location>
        <begin position="101"/>
        <end position="121"/>
    </location>
</feature>
<feature type="transmembrane region" description="Helical" evidence="8">
    <location>
        <begin position="173"/>
        <end position="192"/>
    </location>
</feature>